<feature type="transmembrane region" description="Helical" evidence="10">
    <location>
        <begin position="415"/>
        <end position="434"/>
    </location>
</feature>
<keyword evidence="4" id="KW-0677">Repeat</keyword>
<feature type="transmembrane region" description="Helical" evidence="10">
    <location>
        <begin position="368"/>
        <end position="389"/>
    </location>
</feature>
<dbReference type="SUPFAM" id="SSF81340">
    <property type="entry name" value="Clc chloride channel"/>
    <property type="match status" value="1"/>
</dbReference>
<evidence type="ECO:0000256" key="3">
    <source>
        <dbReference type="ARBA" id="ARBA00022692"/>
    </source>
</evidence>
<dbReference type="GO" id="GO:0016020">
    <property type="term" value="C:membrane"/>
    <property type="evidence" value="ECO:0007669"/>
    <property type="project" value="UniProtKB-SubCell"/>
</dbReference>
<keyword evidence="7 10" id="KW-0472">Membrane</keyword>
<evidence type="ECO:0000256" key="7">
    <source>
        <dbReference type="ARBA" id="ARBA00023136"/>
    </source>
</evidence>
<name>A0A9W7ETB3_9STRA</name>
<dbReference type="PANTHER" id="PTHR45720">
    <property type="entry name" value="CHLORIDE CHANNEL PROTEIN 2"/>
    <property type="match status" value="1"/>
</dbReference>
<dbReference type="InterPro" id="IPR014743">
    <property type="entry name" value="Cl-channel_core"/>
</dbReference>
<evidence type="ECO:0000256" key="5">
    <source>
        <dbReference type="ARBA" id="ARBA00022989"/>
    </source>
</evidence>
<keyword evidence="5 10" id="KW-1133">Transmembrane helix</keyword>
<dbReference type="Pfam" id="PF00654">
    <property type="entry name" value="Voltage_CLC"/>
    <property type="match status" value="1"/>
</dbReference>
<dbReference type="PANTHER" id="PTHR45720:SF10">
    <property type="entry name" value="CHLORIDE CHANNEL PROTEIN 2"/>
    <property type="match status" value="1"/>
</dbReference>
<dbReference type="Gene3D" id="3.10.580.10">
    <property type="entry name" value="CBS-domain"/>
    <property type="match status" value="1"/>
</dbReference>
<evidence type="ECO:0000256" key="2">
    <source>
        <dbReference type="ARBA" id="ARBA00022448"/>
    </source>
</evidence>
<comment type="caution">
    <text evidence="11">The sequence shown here is derived from an EMBL/GenBank/DDBJ whole genome shotgun (WGS) entry which is preliminary data.</text>
</comment>
<evidence type="ECO:0000256" key="6">
    <source>
        <dbReference type="ARBA" id="ARBA00023065"/>
    </source>
</evidence>
<feature type="transmembrane region" description="Helical" evidence="10">
    <location>
        <begin position="145"/>
        <end position="164"/>
    </location>
</feature>
<dbReference type="PRINTS" id="PR00762">
    <property type="entry name" value="CLCHANNEL"/>
</dbReference>
<dbReference type="InterPro" id="IPR050970">
    <property type="entry name" value="Cl_channel_volt-gated"/>
</dbReference>
<evidence type="ECO:0008006" key="13">
    <source>
        <dbReference type="Google" id="ProtNLM"/>
    </source>
</evidence>
<gene>
    <name evidence="11" type="ORF">TrST_g13435</name>
</gene>
<evidence type="ECO:0000313" key="12">
    <source>
        <dbReference type="Proteomes" id="UP001165085"/>
    </source>
</evidence>
<evidence type="ECO:0000256" key="10">
    <source>
        <dbReference type="SAM" id="Phobius"/>
    </source>
</evidence>
<dbReference type="InterPro" id="IPR001807">
    <property type="entry name" value="ClC"/>
</dbReference>
<feature type="compositionally biased region" description="Low complexity" evidence="9">
    <location>
        <begin position="21"/>
        <end position="37"/>
    </location>
</feature>
<evidence type="ECO:0000256" key="1">
    <source>
        <dbReference type="ARBA" id="ARBA00004141"/>
    </source>
</evidence>
<keyword evidence="6" id="KW-0406">Ion transport</keyword>
<dbReference type="AlphaFoldDB" id="A0A9W7ETB3"/>
<feature type="transmembrane region" description="Helical" evidence="10">
    <location>
        <begin position="289"/>
        <end position="315"/>
    </location>
</feature>
<feature type="region of interest" description="Disordered" evidence="9">
    <location>
        <begin position="100"/>
        <end position="125"/>
    </location>
</feature>
<dbReference type="Gene3D" id="1.10.3080.10">
    <property type="entry name" value="Clc chloride channel"/>
    <property type="match status" value="1"/>
</dbReference>
<dbReference type="GO" id="GO:0005247">
    <property type="term" value="F:voltage-gated chloride channel activity"/>
    <property type="evidence" value="ECO:0007669"/>
    <property type="project" value="TreeGrafter"/>
</dbReference>
<keyword evidence="8" id="KW-0868">Chloride</keyword>
<sequence>MEGQKLLDESHDSIGLEYYGSTPNAESPAAPSSPFVAIDSKEPSKKRSSIMTMKSAANLLTRLNSTRNKHRRKPREWSDTHVDVFHSCSRLSLVATPALRNRLGRESPDGDGEDSDGNGSQGFSAAPPTPNLTAMLWKMTQTPTIVILIGVLTACIAVVVNVLTSKIYPLRKEIVFGIPDEQLYVKYGLYLCCALLAANLSNFVTQWICPEAAGGGIPEVKTLLDGSYKRALVTPRTILAKSVGLTLAISAGFSVGKEGPFVHMAVSIADTLMRMAPFRHLAKNDAKRLEILACAAAAGVGATFGTPFAAVLFSIEVTAGYFMVRNLPRSFLCAISGTLSITFWGYNKAFALFSDFPKMAQGYHMRDLVSFVLLGVLCGLLGCVFVVGVKKAVEVRNTFLGRGGDDPNKVARLRYLYVTIVTIIVSPFIFYDMTNGVASFGDQHSIVNYMFQMAPLGLTTPLLLYLPFKFFVTIMCVTLPLPVGLFTPVFLIGSTTGRIVGEFLLLLDTHFMQKHGVKNFISFQPWEFALIGAAAFSSGVTRAISTALIILELSGEHHLRTPCGVAVLVAYFIGNRFTKNVYDILVDTNGNPMLPELPEALAVNTAEEVMENYETSKSAGTRYFNHTWHPRNDGQSVSSEAPPIISLDTTPREVIYMFGSADYSLPDNRILPVVNDSTHNILVGAVVVGDLRNAVENIAKAASLIDAEKKAVSNFYVVGKSGGSSVQLNELGEGGTGGNGSSSGLGSGAGVGGGVDLPTSSLLDIRLPFVVWSNGSLQPVIKADQPLRTFRSISRTWTCPMDPAPYQIVHTTELAKIHLVFRMLKLHQAFVTNNGRLVGIVNRRLLRGFIGKREKRPSDKLYVLWGGVAGGVRRFFCGDEEEEEGGGIENGVGVGVGGEGGEGEAESLMIHHTGLTGTGDC</sequence>
<evidence type="ECO:0000256" key="9">
    <source>
        <dbReference type="SAM" id="MobiDB-lite"/>
    </source>
</evidence>
<keyword evidence="3 10" id="KW-0812">Transmembrane</keyword>
<accession>A0A9W7ETB3</accession>
<feature type="transmembrane region" description="Helical" evidence="10">
    <location>
        <begin position="327"/>
        <end position="347"/>
    </location>
</feature>
<comment type="subcellular location">
    <subcellularLocation>
        <location evidence="1">Membrane</location>
        <topology evidence="1">Multi-pass membrane protein</topology>
    </subcellularLocation>
</comment>
<feature type="transmembrane region" description="Helical" evidence="10">
    <location>
        <begin position="238"/>
        <end position="255"/>
    </location>
</feature>
<feature type="compositionally biased region" description="Basic and acidic residues" evidence="9">
    <location>
        <begin position="1"/>
        <end position="14"/>
    </location>
</feature>
<protein>
    <recommendedName>
        <fullName evidence="13">Chloride channel protein</fullName>
    </recommendedName>
</protein>
<dbReference type="InterPro" id="IPR046342">
    <property type="entry name" value="CBS_dom_sf"/>
</dbReference>
<dbReference type="SUPFAM" id="SSF54631">
    <property type="entry name" value="CBS-domain pair"/>
    <property type="match status" value="1"/>
</dbReference>
<reference evidence="12" key="1">
    <citation type="journal article" date="2023" name="Commun. Biol.">
        <title>Genome analysis of Parmales, the sister group of diatoms, reveals the evolutionary specialization of diatoms from phago-mixotrophs to photoautotrophs.</title>
        <authorList>
            <person name="Ban H."/>
            <person name="Sato S."/>
            <person name="Yoshikawa S."/>
            <person name="Yamada K."/>
            <person name="Nakamura Y."/>
            <person name="Ichinomiya M."/>
            <person name="Sato N."/>
            <person name="Blanc-Mathieu R."/>
            <person name="Endo H."/>
            <person name="Kuwata A."/>
            <person name="Ogata H."/>
        </authorList>
    </citation>
    <scope>NUCLEOTIDE SEQUENCE [LARGE SCALE GENOMIC DNA]</scope>
    <source>
        <strain evidence="12">NIES 3701</strain>
    </source>
</reference>
<feature type="region of interest" description="Disordered" evidence="9">
    <location>
        <begin position="1"/>
        <end position="50"/>
    </location>
</feature>
<dbReference type="EMBL" id="BRXY01000364">
    <property type="protein sequence ID" value="GMH89912.1"/>
    <property type="molecule type" value="Genomic_DNA"/>
</dbReference>
<feature type="transmembrane region" description="Helical" evidence="10">
    <location>
        <begin position="446"/>
        <end position="465"/>
    </location>
</feature>
<proteinExistence type="predicted"/>
<keyword evidence="12" id="KW-1185">Reference proteome</keyword>
<evidence type="ECO:0000256" key="4">
    <source>
        <dbReference type="ARBA" id="ARBA00022737"/>
    </source>
</evidence>
<dbReference type="OrthoDB" id="4564at2759"/>
<dbReference type="Proteomes" id="UP001165085">
    <property type="component" value="Unassembled WGS sequence"/>
</dbReference>
<keyword evidence="2" id="KW-0813">Transport</keyword>
<evidence type="ECO:0000313" key="11">
    <source>
        <dbReference type="EMBL" id="GMH89912.1"/>
    </source>
</evidence>
<evidence type="ECO:0000256" key="8">
    <source>
        <dbReference type="ARBA" id="ARBA00023214"/>
    </source>
</evidence>
<organism evidence="11 12">
    <name type="scientific">Triparma strigata</name>
    <dbReference type="NCBI Taxonomy" id="1606541"/>
    <lineage>
        <taxon>Eukaryota</taxon>
        <taxon>Sar</taxon>
        <taxon>Stramenopiles</taxon>
        <taxon>Ochrophyta</taxon>
        <taxon>Bolidophyceae</taxon>
        <taxon>Parmales</taxon>
        <taxon>Triparmaceae</taxon>
        <taxon>Triparma</taxon>
    </lineage>
</organism>